<organism evidence="12 13">
    <name type="scientific">Pseudooceanicola marinus</name>
    <dbReference type="NCBI Taxonomy" id="396013"/>
    <lineage>
        <taxon>Bacteria</taxon>
        <taxon>Pseudomonadati</taxon>
        <taxon>Pseudomonadota</taxon>
        <taxon>Alphaproteobacteria</taxon>
        <taxon>Rhodobacterales</taxon>
        <taxon>Paracoccaceae</taxon>
        <taxon>Pseudooceanicola</taxon>
    </lineage>
</organism>
<dbReference type="GO" id="GO:0016491">
    <property type="term" value="F:oxidoreductase activity"/>
    <property type="evidence" value="ECO:0007669"/>
    <property type="project" value="UniProtKB-KW"/>
</dbReference>
<reference evidence="12 13" key="1">
    <citation type="submission" date="2017-03" db="EMBL/GenBank/DDBJ databases">
        <authorList>
            <person name="Afonso C.L."/>
            <person name="Miller P.J."/>
            <person name="Scott M.A."/>
            <person name="Spackman E."/>
            <person name="Goraichik I."/>
            <person name="Dimitrov K.M."/>
            <person name="Suarez D.L."/>
            <person name="Swayne D.E."/>
        </authorList>
    </citation>
    <scope>NUCLEOTIDE SEQUENCE [LARGE SCALE GENOMIC DNA]</scope>
    <source>
        <strain evidence="12 13">CECT 7751</strain>
    </source>
</reference>
<dbReference type="GO" id="GO:0046872">
    <property type="term" value="F:metal ion binding"/>
    <property type="evidence" value="ECO:0007669"/>
    <property type="project" value="UniProtKB-KW"/>
</dbReference>
<evidence type="ECO:0000313" key="13">
    <source>
        <dbReference type="Proteomes" id="UP000193963"/>
    </source>
</evidence>
<keyword evidence="6 12" id="KW-0560">Oxidoreductase</keyword>
<dbReference type="InterPro" id="IPR012675">
    <property type="entry name" value="Beta-grasp_dom_sf"/>
</dbReference>
<dbReference type="Gene3D" id="3.10.20.30">
    <property type="match status" value="1"/>
</dbReference>
<feature type="domain" description="FAD-binding FR-type" evidence="11">
    <location>
        <begin position="16"/>
        <end position="119"/>
    </location>
</feature>
<dbReference type="SUPFAM" id="SSF54292">
    <property type="entry name" value="2Fe-2S ferredoxin-like"/>
    <property type="match status" value="1"/>
</dbReference>
<evidence type="ECO:0000256" key="5">
    <source>
        <dbReference type="ARBA" id="ARBA00022827"/>
    </source>
</evidence>
<dbReference type="InterPro" id="IPR050415">
    <property type="entry name" value="MRET"/>
</dbReference>
<dbReference type="InterPro" id="IPR039261">
    <property type="entry name" value="FNR_nucleotide-bd"/>
</dbReference>
<evidence type="ECO:0000259" key="11">
    <source>
        <dbReference type="PROSITE" id="PS51384"/>
    </source>
</evidence>
<keyword evidence="5" id="KW-0274">FAD</keyword>
<evidence type="ECO:0000256" key="9">
    <source>
        <dbReference type="ARBA" id="ARBA00061434"/>
    </source>
</evidence>
<evidence type="ECO:0000256" key="6">
    <source>
        <dbReference type="ARBA" id="ARBA00023002"/>
    </source>
</evidence>
<evidence type="ECO:0000256" key="2">
    <source>
        <dbReference type="ARBA" id="ARBA00022630"/>
    </source>
</evidence>
<dbReference type="PRINTS" id="PR00410">
    <property type="entry name" value="PHEHYDRXLASE"/>
</dbReference>
<dbReference type="InterPro" id="IPR036010">
    <property type="entry name" value="2Fe-2S_ferredoxin-like_sf"/>
</dbReference>
<name>A0A1X6YMY3_9RHOB</name>
<dbReference type="Gene3D" id="2.40.30.10">
    <property type="entry name" value="Translation factors"/>
    <property type="match status" value="1"/>
</dbReference>
<keyword evidence="7" id="KW-0408">Iron</keyword>
<evidence type="ECO:0000256" key="1">
    <source>
        <dbReference type="ARBA" id="ARBA00001974"/>
    </source>
</evidence>
<keyword evidence="13" id="KW-1185">Reference proteome</keyword>
<dbReference type="PANTHER" id="PTHR47354:SF6">
    <property type="entry name" value="NADH OXIDOREDUCTASE HCR"/>
    <property type="match status" value="1"/>
</dbReference>
<dbReference type="GO" id="GO:0051537">
    <property type="term" value="F:2 iron, 2 sulfur cluster binding"/>
    <property type="evidence" value="ECO:0007669"/>
    <property type="project" value="UniProtKB-KW"/>
</dbReference>
<dbReference type="PROSITE" id="PS51085">
    <property type="entry name" value="2FE2S_FER_2"/>
    <property type="match status" value="1"/>
</dbReference>
<dbReference type="InterPro" id="IPR008333">
    <property type="entry name" value="Cbr1-like_FAD-bd_dom"/>
</dbReference>
<dbReference type="Pfam" id="PF00175">
    <property type="entry name" value="NAD_binding_1"/>
    <property type="match status" value="1"/>
</dbReference>
<evidence type="ECO:0000259" key="10">
    <source>
        <dbReference type="PROSITE" id="PS51085"/>
    </source>
</evidence>
<feature type="domain" description="2Fe-2S ferredoxin-type" evidence="10">
    <location>
        <begin position="276"/>
        <end position="360"/>
    </location>
</feature>
<keyword evidence="4" id="KW-0479">Metal-binding</keyword>
<dbReference type="PROSITE" id="PS51384">
    <property type="entry name" value="FAD_FR"/>
    <property type="match status" value="1"/>
</dbReference>
<dbReference type="Gene3D" id="3.40.50.80">
    <property type="entry name" value="Nucleotide-binding domain of ferredoxin-NADP reductase (FNR) module"/>
    <property type="match status" value="1"/>
</dbReference>
<sequence>MNVPNRSLAQPINTWDGSALLECVAVLPEAPDVVTFSFAAEDGSIFSYLPGQFVTLELPVPGGPLYRTYTISSTPSRPLCLTVTVKAQEGSIGTRWMLDNLKPGMKLKSTAPGGTFTSHHHQAEKYLFISAGSGITPMKSMTTWFYDTGRPSDIVFVNCAKRPSEIIFRETLEHMASRTDQLKIKWVVEESDRFRPWAGYEGFFNQLMLGLIAPDYLEREVFCCGPEPFMQAVREALQGLGYDMERYHQESFQAPTAALAEDYAEDDVIPDEDIKAQVRFATSDVTATCAQTDTVLSAARSAGLNIPSGCTFGVCGTCKIKKTKGDVHMVHNGGITDDDIDEGYILACCSHPIGEVEVEV</sequence>
<dbReference type="Pfam" id="PF00970">
    <property type="entry name" value="FAD_binding_6"/>
    <property type="match status" value="1"/>
</dbReference>
<keyword evidence="2" id="KW-0285">Flavoprotein</keyword>
<accession>A0A1X6YMY3</accession>
<dbReference type="InterPro" id="IPR017927">
    <property type="entry name" value="FAD-bd_FR_type"/>
</dbReference>
<dbReference type="InterPro" id="IPR001433">
    <property type="entry name" value="OxRdtase_FAD/NAD-bd"/>
</dbReference>
<dbReference type="SUPFAM" id="SSF52343">
    <property type="entry name" value="Ferredoxin reductase-like, C-terminal NADP-linked domain"/>
    <property type="match status" value="1"/>
</dbReference>
<gene>
    <name evidence="12" type="primary">hmp</name>
    <name evidence="12" type="ORF">PSM7751_00945</name>
</gene>
<protein>
    <submittedName>
        <fullName evidence="12">3-ketosteroid-9-alpha-hydroxylase reductase subunit</fullName>
        <ecNumber evidence="12">1.17.1.-</ecNumber>
    </submittedName>
</protein>
<comment type="cofactor">
    <cofactor evidence="1">
        <name>FAD</name>
        <dbReference type="ChEBI" id="CHEBI:57692"/>
    </cofactor>
</comment>
<dbReference type="CDD" id="cd06215">
    <property type="entry name" value="FNR_iron_sulfur_binding_1"/>
    <property type="match status" value="1"/>
</dbReference>
<dbReference type="EMBL" id="FWFN01000002">
    <property type="protein sequence ID" value="SLN26100.1"/>
    <property type="molecule type" value="Genomic_DNA"/>
</dbReference>
<dbReference type="SUPFAM" id="SSF63380">
    <property type="entry name" value="Riboflavin synthase domain-like"/>
    <property type="match status" value="1"/>
</dbReference>
<dbReference type="AlphaFoldDB" id="A0A1X6YMY3"/>
<dbReference type="OrthoDB" id="9796486at2"/>
<proteinExistence type="inferred from homology"/>
<evidence type="ECO:0000256" key="4">
    <source>
        <dbReference type="ARBA" id="ARBA00022723"/>
    </source>
</evidence>
<dbReference type="InterPro" id="IPR001041">
    <property type="entry name" value="2Fe-2S_ferredoxin-type"/>
</dbReference>
<evidence type="ECO:0000313" key="12">
    <source>
        <dbReference type="EMBL" id="SLN26100.1"/>
    </source>
</evidence>
<dbReference type="CDD" id="cd00207">
    <property type="entry name" value="fer2"/>
    <property type="match status" value="1"/>
</dbReference>
<keyword evidence="8" id="KW-0411">Iron-sulfur</keyword>
<evidence type="ECO:0000256" key="7">
    <source>
        <dbReference type="ARBA" id="ARBA00023004"/>
    </source>
</evidence>
<dbReference type="InterPro" id="IPR017938">
    <property type="entry name" value="Riboflavin_synthase-like_b-brl"/>
</dbReference>
<evidence type="ECO:0000256" key="3">
    <source>
        <dbReference type="ARBA" id="ARBA00022714"/>
    </source>
</evidence>
<keyword evidence="3" id="KW-0001">2Fe-2S</keyword>
<dbReference type="Proteomes" id="UP000193963">
    <property type="component" value="Unassembled WGS sequence"/>
</dbReference>
<dbReference type="PANTHER" id="PTHR47354">
    <property type="entry name" value="NADH OXIDOREDUCTASE HCR"/>
    <property type="match status" value="1"/>
</dbReference>
<dbReference type="EC" id="1.17.1.-" evidence="12"/>
<dbReference type="InterPro" id="IPR006058">
    <property type="entry name" value="2Fe2S_fd_BS"/>
</dbReference>
<dbReference type="RefSeq" id="WP_085886854.1">
    <property type="nucleotide sequence ID" value="NZ_FWFN01000002.1"/>
</dbReference>
<dbReference type="PROSITE" id="PS00197">
    <property type="entry name" value="2FE2S_FER_1"/>
    <property type="match status" value="1"/>
</dbReference>
<dbReference type="Pfam" id="PF00111">
    <property type="entry name" value="Fer2"/>
    <property type="match status" value="1"/>
</dbReference>
<evidence type="ECO:0000256" key="8">
    <source>
        <dbReference type="ARBA" id="ARBA00023014"/>
    </source>
</evidence>
<comment type="similarity">
    <text evidence="9">In the N-terminal section; belongs to the FAD-binding oxidoreductase type 6 family.</text>
</comment>